<dbReference type="EMBL" id="JAUHGG010000012">
    <property type="protein sequence ID" value="MDS1823750.1"/>
    <property type="molecule type" value="Genomic_DNA"/>
</dbReference>
<name>A0AAW8Q889_VIBPH</name>
<sequence>MTVNSASKIYLVTSTTQGRAKLVTAEGNDIRYIGTGAQDSISVLKMQSVIAEEINSQESAEAALKYLEAQRNHYLTMSSHAKNCKYIAQEIIQEIEYLRKIKNWD</sequence>
<dbReference type="RefSeq" id="WP_311020775.1">
    <property type="nucleotide sequence ID" value="NZ_JAUHGG010000012.1"/>
</dbReference>
<organism evidence="1 2">
    <name type="scientific">Vibrio parahaemolyticus</name>
    <dbReference type="NCBI Taxonomy" id="670"/>
    <lineage>
        <taxon>Bacteria</taxon>
        <taxon>Pseudomonadati</taxon>
        <taxon>Pseudomonadota</taxon>
        <taxon>Gammaproteobacteria</taxon>
        <taxon>Vibrionales</taxon>
        <taxon>Vibrionaceae</taxon>
        <taxon>Vibrio</taxon>
    </lineage>
</organism>
<comment type="caution">
    <text evidence="1">The sequence shown here is derived from an EMBL/GenBank/DDBJ whole genome shotgun (WGS) entry which is preliminary data.</text>
</comment>
<protein>
    <submittedName>
        <fullName evidence="1">Uncharacterized protein</fullName>
    </submittedName>
</protein>
<evidence type="ECO:0000313" key="2">
    <source>
        <dbReference type="Proteomes" id="UP001253193"/>
    </source>
</evidence>
<dbReference type="AlphaFoldDB" id="A0AAW8Q889"/>
<evidence type="ECO:0000313" key="1">
    <source>
        <dbReference type="EMBL" id="MDS1823750.1"/>
    </source>
</evidence>
<gene>
    <name evidence="1" type="ORF">QX249_24200</name>
</gene>
<proteinExistence type="predicted"/>
<dbReference type="Proteomes" id="UP001253193">
    <property type="component" value="Unassembled WGS sequence"/>
</dbReference>
<reference evidence="1" key="1">
    <citation type="submission" date="2023-06" db="EMBL/GenBank/DDBJ databases">
        <title>Genomic Diversity of Vibrio spp. and Metagenomic Analysis of Pathogens in Florida Gulf Coastal Waters Following Hurricane Ian.</title>
        <authorList>
            <person name="Brumfield K.D."/>
        </authorList>
    </citation>
    <scope>NUCLEOTIDE SEQUENCE</scope>
    <source>
        <strain evidence="1">WBS2B-138</strain>
    </source>
</reference>
<accession>A0AAW8Q889</accession>